<dbReference type="SUPFAM" id="SSF103473">
    <property type="entry name" value="MFS general substrate transporter"/>
    <property type="match status" value="1"/>
</dbReference>
<comment type="subcellular location">
    <subcellularLocation>
        <location evidence="1">Cell membrane</location>
        <topology evidence="1">Multi-pass membrane protein</topology>
    </subcellularLocation>
</comment>
<dbReference type="RefSeq" id="WP_271312994.1">
    <property type="nucleotide sequence ID" value="NZ_JABXJJ020000004.1"/>
</dbReference>
<dbReference type="InterPro" id="IPR011701">
    <property type="entry name" value="MFS"/>
</dbReference>
<feature type="transmembrane region" description="Helical" evidence="5">
    <location>
        <begin position="224"/>
        <end position="249"/>
    </location>
</feature>
<dbReference type="PANTHER" id="PTHR23542">
    <property type="match status" value="1"/>
</dbReference>
<dbReference type="GO" id="GO:0005886">
    <property type="term" value="C:plasma membrane"/>
    <property type="evidence" value="ECO:0007669"/>
    <property type="project" value="UniProtKB-SubCell"/>
</dbReference>
<dbReference type="EMBL" id="JABXJJ020000004">
    <property type="protein sequence ID" value="MDI5968596.1"/>
    <property type="molecule type" value="Genomic_DNA"/>
</dbReference>
<dbReference type="PANTHER" id="PTHR23542:SF1">
    <property type="entry name" value="MAJOR FACILITATOR SUPERFAMILY (MFS) PROFILE DOMAIN-CONTAINING PROTEIN"/>
    <property type="match status" value="1"/>
</dbReference>
<comment type="caution">
    <text evidence="7">The sequence shown here is derived from an EMBL/GenBank/DDBJ whole genome shotgun (WGS) entry which is preliminary data.</text>
</comment>
<keyword evidence="3 5" id="KW-1133">Transmembrane helix</keyword>
<reference evidence="7" key="1">
    <citation type="submission" date="2023-05" db="EMBL/GenBank/DDBJ databases">
        <title>Streptantibioticus silvisoli sp. nov., acidotolerant actinomycetes 1 from pine litter.</title>
        <authorList>
            <person name="Swiecimska M."/>
            <person name="Golinska P."/>
            <person name="Sangal V."/>
            <person name="Wachnowicz B."/>
            <person name="Goodfellow M."/>
        </authorList>
    </citation>
    <scope>NUCLEOTIDE SEQUENCE</scope>
    <source>
        <strain evidence="7">SL13</strain>
    </source>
</reference>
<dbReference type="InterPro" id="IPR020846">
    <property type="entry name" value="MFS_dom"/>
</dbReference>
<name>A0AA90GZL8_9ACTN</name>
<feature type="transmembrane region" description="Helical" evidence="5">
    <location>
        <begin position="377"/>
        <end position="396"/>
    </location>
</feature>
<evidence type="ECO:0000256" key="4">
    <source>
        <dbReference type="ARBA" id="ARBA00023136"/>
    </source>
</evidence>
<evidence type="ECO:0000256" key="1">
    <source>
        <dbReference type="ARBA" id="ARBA00004651"/>
    </source>
</evidence>
<proteinExistence type="predicted"/>
<keyword evidence="4 5" id="KW-0472">Membrane</keyword>
<gene>
    <name evidence="7" type="ORF">POF50_004415</name>
</gene>
<feature type="transmembrane region" description="Helical" evidence="5">
    <location>
        <begin position="144"/>
        <end position="166"/>
    </location>
</feature>
<feature type="transmembrane region" description="Helical" evidence="5">
    <location>
        <begin position="285"/>
        <end position="304"/>
    </location>
</feature>
<evidence type="ECO:0000259" key="6">
    <source>
        <dbReference type="PROSITE" id="PS50850"/>
    </source>
</evidence>
<dbReference type="Gene3D" id="1.20.1250.20">
    <property type="entry name" value="MFS general substrate transporter like domains"/>
    <property type="match status" value="2"/>
</dbReference>
<feature type="transmembrane region" description="Helical" evidence="5">
    <location>
        <begin position="310"/>
        <end position="330"/>
    </location>
</feature>
<dbReference type="PROSITE" id="PS50850">
    <property type="entry name" value="MFS"/>
    <property type="match status" value="1"/>
</dbReference>
<feature type="transmembrane region" description="Helical" evidence="5">
    <location>
        <begin position="172"/>
        <end position="193"/>
    </location>
</feature>
<feature type="transmembrane region" description="Helical" evidence="5">
    <location>
        <begin position="78"/>
        <end position="98"/>
    </location>
</feature>
<evidence type="ECO:0000256" key="5">
    <source>
        <dbReference type="SAM" id="Phobius"/>
    </source>
</evidence>
<feature type="transmembrane region" description="Helical" evidence="5">
    <location>
        <begin position="350"/>
        <end position="371"/>
    </location>
</feature>
<feature type="transmembrane region" description="Helical" evidence="5">
    <location>
        <begin position="104"/>
        <end position="123"/>
    </location>
</feature>
<protein>
    <submittedName>
        <fullName evidence="7">MFS transporter</fullName>
    </submittedName>
</protein>
<evidence type="ECO:0000313" key="7">
    <source>
        <dbReference type="EMBL" id="MDI5968596.1"/>
    </source>
</evidence>
<organism evidence="7">
    <name type="scientific">Streptantibioticus silvisoli</name>
    <dbReference type="NCBI Taxonomy" id="2705255"/>
    <lineage>
        <taxon>Bacteria</taxon>
        <taxon>Bacillati</taxon>
        <taxon>Actinomycetota</taxon>
        <taxon>Actinomycetes</taxon>
        <taxon>Kitasatosporales</taxon>
        <taxon>Streptomycetaceae</taxon>
        <taxon>Streptantibioticus</taxon>
    </lineage>
</organism>
<evidence type="ECO:0000256" key="3">
    <source>
        <dbReference type="ARBA" id="ARBA00022989"/>
    </source>
</evidence>
<keyword evidence="2 5" id="KW-0812">Transmembrane</keyword>
<dbReference type="GO" id="GO:0022857">
    <property type="term" value="F:transmembrane transporter activity"/>
    <property type="evidence" value="ECO:0007669"/>
    <property type="project" value="InterPro"/>
</dbReference>
<dbReference type="AlphaFoldDB" id="A0AA90GZL8"/>
<sequence length="420" mass="42681">MFSSLRALSGVPRLRTLLSLSLLARIHMSALPVALSFLIAGWTGSYASVGLLSGAMAVGQAVAGPVRGRVADRNSATNVLFMTGAGYAVGLALLIVLAETLPSGLWPIAVLVTFFTGLTLPPISQVSRAVWPRLVEDGQRDALYTLDSTGYEIVAMAGPLLATAVVTLSGGVAAVIVCAVLAASGAAFFGLVLRRAGLDRVEPRSGGASADAADRRSLLRDGTFLRAVLVPFFLMAALFSVNLSLVAWGRSHGEATTAGVLIALFSLGSAIGGLIIVARGRKQSSAVGIAALVVGLAVLALLLPPFSKHIMLWAVVLVVIATGTTVAPSLGASTSRVGELAPPERRAEAFGWLATATTSGVALMLPLTGWLLDAEGAAASIGSGAVAALIASLLAFSLPARAVKKAEAEDDAPAETAEVG</sequence>
<accession>A0AA90GZL8</accession>
<feature type="transmembrane region" description="Helical" evidence="5">
    <location>
        <begin position="255"/>
        <end position="278"/>
    </location>
</feature>
<evidence type="ECO:0000256" key="2">
    <source>
        <dbReference type="ARBA" id="ARBA00022692"/>
    </source>
</evidence>
<feature type="domain" description="Major facilitator superfamily (MFS) profile" evidence="6">
    <location>
        <begin position="13"/>
        <end position="403"/>
    </location>
</feature>
<dbReference type="InterPro" id="IPR036259">
    <property type="entry name" value="MFS_trans_sf"/>
</dbReference>
<dbReference type="Pfam" id="PF07690">
    <property type="entry name" value="MFS_1"/>
    <property type="match status" value="1"/>
</dbReference>